<evidence type="ECO:0000256" key="1">
    <source>
        <dbReference type="ARBA" id="ARBA00004123"/>
    </source>
</evidence>
<proteinExistence type="predicted"/>
<dbReference type="AlphaFoldDB" id="A0A9W5YLK8"/>
<evidence type="ECO:0000256" key="7">
    <source>
        <dbReference type="ARBA" id="ARBA00023242"/>
    </source>
</evidence>
<dbReference type="SUPFAM" id="SSF57701">
    <property type="entry name" value="Zn2/Cys6 DNA-binding domain"/>
    <property type="match status" value="1"/>
</dbReference>
<keyword evidence="5" id="KW-0238">DNA-binding</keyword>
<dbReference type="PANTHER" id="PTHR31313:SF81">
    <property type="entry name" value="TY1 ENHANCER ACTIVATOR"/>
    <property type="match status" value="1"/>
</dbReference>
<evidence type="ECO:0000256" key="3">
    <source>
        <dbReference type="ARBA" id="ARBA00022833"/>
    </source>
</evidence>
<reference evidence="10" key="1">
    <citation type="submission" date="2022-07" db="EMBL/GenBank/DDBJ databases">
        <title>Taxonomy of Aspergillus series Nigri: significant species reduction supported by multi-species coalescent approaches.</title>
        <authorList>
            <person name="Bian C."/>
            <person name="Kusuya Y."/>
            <person name="Sklenar F."/>
            <person name="D'hooge E."/>
            <person name="Yaguchi T."/>
            <person name="Takahashi H."/>
            <person name="Hubka V."/>
        </authorList>
    </citation>
    <scope>NUCLEOTIDE SEQUENCE</scope>
    <source>
        <strain evidence="10">CBS 733.88</strain>
    </source>
</reference>
<dbReference type="GO" id="GO:0008270">
    <property type="term" value="F:zinc ion binding"/>
    <property type="evidence" value="ECO:0007669"/>
    <property type="project" value="InterPro"/>
</dbReference>
<dbReference type="InterPro" id="IPR007219">
    <property type="entry name" value="XnlR_reg_dom"/>
</dbReference>
<dbReference type="PROSITE" id="PS50048">
    <property type="entry name" value="ZN2_CY6_FUNGAL_2"/>
    <property type="match status" value="1"/>
</dbReference>
<dbReference type="GO" id="GO:0005634">
    <property type="term" value="C:nucleus"/>
    <property type="evidence" value="ECO:0007669"/>
    <property type="project" value="UniProtKB-SubCell"/>
</dbReference>
<evidence type="ECO:0000256" key="2">
    <source>
        <dbReference type="ARBA" id="ARBA00022723"/>
    </source>
</evidence>
<dbReference type="SMART" id="SM00066">
    <property type="entry name" value="GAL4"/>
    <property type="match status" value="1"/>
</dbReference>
<feature type="region of interest" description="Disordered" evidence="8">
    <location>
        <begin position="93"/>
        <end position="150"/>
    </location>
</feature>
<evidence type="ECO:0000256" key="8">
    <source>
        <dbReference type="SAM" id="MobiDB-lite"/>
    </source>
</evidence>
<dbReference type="EMBL" id="BROQ01000007">
    <property type="protein sequence ID" value="GKZ17791.1"/>
    <property type="molecule type" value="Genomic_DNA"/>
</dbReference>
<gene>
    <name evidence="10" type="ORF">AbraCBS73388_010110</name>
</gene>
<organism evidence="10 11">
    <name type="scientific">Aspergillus brasiliensis</name>
    <dbReference type="NCBI Taxonomy" id="319629"/>
    <lineage>
        <taxon>Eukaryota</taxon>
        <taxon>Fungi</taxon>
        <taxon>Dikarya</taxon>
        <taxon>Ascomycota</taxon>
        <taxon>Pezizomycotina</taxon>
        <taxon>Eurotiomycetes</taxon>
        <taxon>Eurotiomycetidae</taxon>
        <taxon>Eurotiales</taxon>
        <taxon>Aspergillaceae</taxon>
        <taxon>Aspergillus</taxon>
        <taxon>Aspergillus subgen. Circumdati</taxon>
    </lineage>
</organism>
<evidence type="ECO:0000259" key="9">
    <source>
        <dbReference type="PROSITE" id="PS50048"/>
    </source>
</evidence>
<comment type="caution">
    <text evidence="10">The sequence shown here is derived from an EMBL/GenBank/DDBJ whole genome shotgun (WGS) entry which is preliminary data.</text>
</comment>
<dbReference type="Pfam" id="PF00172">
    <property type="entry name" value="Zn_clus"/>
    <property type="match status" value="1"/>
</dbReference>
<evidence type="ECO:0000313" key="11">
    <source>
        <dbReference type="Proteomes" id="UP001143548"/>
    </source>
</evidence>
<name>A0A9W5YLK8_9EURO</name>
<dbReference type="CDD" id="cd00067">
    <property type="entry name" value="GAL4"/>
    <property type="match status" value="1"/>
</dbReference>
<comment type="subcellular location">
    <subcellularLocation>
        <location evidence="1">Nucleus</location>
    </subcellularLocation>
</comment>
<dbReference type="InterPro" id="IPR051615">
    <property type="entry name" value="Transcr_Regulatory_Elem"/>
</dbReference>
<feature type="compositionally biased region" description="Low complexity" evidence="8">
    <location>
        <begin position="105"/>
        <end position="114"/>
    </location>
</feature>
<sequence>MAPPTHRKSGRRIWKACVACRRKKVKCDGEEPCHRCQSRNQKCEYPESNDNAAASRRNASSLDQHYRNLESLGLRLEGLAQTLSECILAIRDSSNGTRLPPDPGSRPASRSGSRTEFVPEDSIYTEAHVTTHSDPESPPTPRSYKGQDRVGHMIPDSYGRMRYLGGAANNLVIEAVQGLSPSSSPSPHSAQASIPQASIPQASIPQASIEMPFFQHGQVWPEFAYLPSPNELARPPQYVADLLVGIYFDQLHYTFPILDQKRFVCQYRAMAAGNPVERGFLSVFFAVCACTSGLLPREPGAAGLVGIDYYQKALLLFWASSGEVFLEQVQCLGLLAMCAAGWNTVAQSWRLAGQAVRIAQDLGLHIASLKDPQVSTSSDAADTQVAQTVWWSVFTLDCLTSICLGRPMAANLDDCCCDLPSAHGDTSLMAGFVAYTQLCRIAAEVHRLHGSPPTRGESWPARWQRLQPTVDRLMRKLEHWLQELPDEMRFSANQIQQGPNVTMGFIIFILHSATIMNLYRPLVGHSLPTPTDPSSECINAARSCIQAAELIRERVPPSHYLAFCVQYLTISGISLWTMEPQTDKPSDHMTDVYQALHSLTGLEGVWPCASRGRAILERLLQHPREDVSTYFPSLPVLDGLWDFSVCDVDTDLNGL</sequence>
<evidence type="ECO:0000256" key="5">
    <source>
        <dbReference type="ARBA" id="ARBA00023125"/>
    </source>
</evidence>
<dbReference type="Proteomes" id="UP001143548">
    <property type="component" value="Unassembled WGS sequence"/>
</dbReference>
<dbReference type="GO" id="GO:0006351">
    <property type="term" value="P:DNA-templated transcription"/>
    <property type="evidence" value="ECO:0007669"/>
    <property type="project" value="InterPro"/>
</dbReference>
<keyword evidence="2" id="KW-0479">Metal-binding</keyword>
<dbReference type="Gene3D" id="4.10.240.10">
    <property type="entry name" value="Zn(2)-C6 fungal-type DNA-binding domain"/>
    <property type="match status" value="1"/>
</dbReference>
<accession>A0A9W5YLK8</accession>
<feature type="domain" description="Zn(2)-C6 fungal-type" evidence="9">
    <location>
        <begin position="16"/>
        <end position="45"/>
    </location>
</feature>
<dbReference type="Pfam" id="PF04082">
    <property type="entry name" value="Fungal_trans"/>
    <property type="match status" value="1"/>
</dbReference>
<evidence type="ECO:0000313" key="10">
    <source>
        <dbReference type="EMBL" id="GKZ17791.1"/>
    </source>
</evidence>
<dbReference type="PROSITE" id="PS00463">
    <property type="entry name" value="ZN2_CY6_FUNGAL_1"/>
    <property type="match status" value="1"/>
</dbReference>
<protein>
    <recommendedName>
        <fullName evidence="9">Zn(2)-C6 fungal-type domain-containing protein</fullName>
    </recommendedName>
</protein>
<keyword evidence="4" id="KW-0805">Transcription regulation</keyword>
<dbReference type="CDD" id="cd12148">
    <property type="entry name" value="fungal_TF_MHR"/>
    <property type="match status" value="1"/>
</dbReference>
<dbReference type="GO" id="GO:0009893">
    <property type="term" value="P:positive regulation of metabolic process"/>
    <property type="evidence" value="ECO:0007669"/>
    <property type="project" value="UniProtKB-ARBA"/>
</dbReference>
<dbReference type="SMART" id="SM00906">
    <property type="entry name" value="Fungal_trans"/>
    <property type="match status" value="1"/>
</dbReference>
<dbReference type="GO" id="GO:0000981">
    <property type="term" value="F:DNA-binding transcription factor activity, RNA polymerase II-specific"/>
    <property type="evidence" value="ECO:0007669"/>
    <property type="project" value="InterPro"/>
</dbReference>
<keyword evidence="3" id="KW-0862">Zinc</keyword>
<dbReference type="InterPro" id="IPR036864">
    <property type="entry name" value="Zn2-C6_fun-type_DNA-bd_sf"/>
</dbReference>
<dbReference type="InterPro" id="IPR001138">
    <property type="entry name" value="Zn2Cys6_DnaBD"/>
</dbReference>
<dbReference type="GO" id="GO:0003677">
    <property type="term" value="F:DNA binding"/>
    <property type="evidence" value="ECO:0007669"/>
    <property type="project" value="UniProtKB-KW"/>
</dbReference>
<keyword evidence="7" id="KW-0539">Nucleus</keyword>
<keyword evidence="6" id="KW-0804">Transcription</keyword>
<evidence type="ECO:0000256" key="4">
    <source>
        <dbReference type="ARBA" id="ARBA00023015"/>
    </source>
</evidence>
<dbReference type="PANTHER" id="PTHR31313">
    <property type="entry name" value="TY1 ENHANCER ACTIVATOR"/>
    <property type="match status" value="1"/>
</dbReference>
<evidence type="ECO:0000256" key="6">
    <source>
        <dbReference type="ARBA" id="ARBA00023163"/>
    </source>
</evidence>